<dbReference type="PANTHER" id="PTHR21090">
    <property type="entry name" value="AROM/DEHYDROQUINATE SYNTHASE"/>
    <property type="match status" value="1"/>
</dbReference>
<feature type="binding site" evidence="8">
    <location>
        <position position="347"/>
    </location>
    <ligand>
        <name>3-phosphoshikimate</name>
        <dbReference type="ChEBI" id="CHEBI:145989"/>
    </ligand>
</feature>
<feature type="active site" description="Proton acceptor" evidence="8">
    <location>
        <position position="320"/>
    </location>
</feature>
<dbReference type="PROSITE" id="PS00885">
    <property type="entry name" value="EPSP_SYNTHASE_2"/>
    <property type="match status" value="1"/>
</dbReference>
<keyword evidence="11" id="KW-1185">Reference proteome</keyword>
<evidence type="ECO:0000259" key="9">
    <source>
        <dbReference type="Pfam" id="PF00275"/>
    </source>
</evidence>
<dbReference type="GO" id="GO:0003866">
    <property type="term" value="F:3-phosphoshikimate 1-carboxyvinyltransferase activity"/>
    <property type="evidence" value="ECO:0007669"/>
    <property type="project" value="UniProtKB-UniRule"/>
</dbReference>
<dbReference type="PANTHER" id="PTHR21090:SF5">
    <property type="entry name" value="PENTAFUNCTIONAL AROM POLYPEPTIDE"/>
    <property type="match status" value="1"/>
</dbReference>
<feature type="binding site" evidence="8">
    <location>
        <position position="24"/>
    </location>
    <ligand>
        <name>3-phosphoshikimate</name>
        <dbReference type="ChEBI" id="CHEBI:145989"/>
    </ligand>
</feature>
<feature type="binding site" evidence="8">
    <location>
        <position position="19"/>
    </location>
    <ligand>
        <name>3-phosphoshikimate</name>
        <dbReference type="ChEBI" id="CHEBI:145989"/>
    </ligand>
</feature>
<feature type="binding site" evidence="8">
    <location>
        <position position="351"/>
    </location>
    <ligand>
        <name>phosphoenolpyruvate</name>
        <dbReference type="ChEBI" id="CHEBI:58702"/>
    </ligand>
</feature>
<dbReference type="PIRSF" id="PIRSF000505">
    <property type="entry name" value="EPSPS"/>
    <property type="match status" value="1"/>
</dbReference>
<comment type="function">
    <text evidence="8">Catalyzes the transfer of the enolpyruvyl moiety of phosphoenolpyruvate (PEP) to the 5-hydroxyl of shikimate-3-phosphate (S3P) to produce enolpyruvyl shikimate-3-phosphate and inorganic phosphate.</text>
</comment>
<dbReference type="UniPathway" id="UPA00053">
    <property type="reaction ID" value="UER00089"/>
</dbReference>
<comment type="similarity">
    <text evidence="2 8">Belongs to the EPSP synthase family.</text>
</comment>
<evidence type="ECO:0000256" key="6">
    <source>
        <dbReference type="ARBA" id="ARBA00023141"/>
    </source>
</evidence>
<feature type="domain" description="Enolpyruvate transferase" evidence="9">
    <location>
        <begin position="8"/>
        <end position="430"/>
    </location>
</feature>
<comment type="catalytic activity">
    <reaction evidence="7">
        <text>3-phosphoshikimate + phosphoenolpyruvate = 5-O-(1-carboxyvinyl)-3-phosphoshikimate + phosphate</text>
        <dbReference type="Rhea" id="RHEA:21256"/>
        <dbReference type="ChEBI" id="CHEBI:43474"/>
        <dbReference type="ChEBI" id="CHEBI:57701"/>
        <dbReference type="ChEBI" id="CHEBI:58702"/>
        <dbReference type="ChEBI" id="CHEBI:145989"/>
        <dbReference type="EC" id="2.5.1.19"/>
    </reaction>
    <physiologicalReaction direction="left-to-right" evidence="7">
        <dbReference type="Rhea" id="RHEA:21257"/>
    </physiologicalReaction>
</comment>
<evidence type="ECO:0000256" key="7">
    <source>
        <dbReference type="ARBA" id="ARBA00044633"/>
    </source>
</evidence>
<dbReference type="GO" id="GO:0009423">
    <property type="term" value="P:chorismate biosynthetic process"/>
    <property type="evidence" value="ECO:0007669"/>
    <property type="project" value="UniProtKB-UniRule"/>
</dbReference>
<comment type="caution">
    <text evidence="8">Lacks conserved residue(s) required for the propagation of feature annotation.</text>
</comment>
<proteinExistence type="inferred from homology"/>
<dbReference type="Pfam" id="PF00275">
    <property type="entry name" value="EPSP_synthase"/>
    <property type="match status" value="1"/>
</dbReference>
<reference evidence="10 11" key="1">
    <citation type="submission" date="2020-04" db="EMBL/GenBank/DDBJ databases">
        <title>MicrobeNet Type strains.</title>
        <authorList>
            <person name="Nicholson A.C."/>
        </authorList>
    </citation>
    <scope>NUCLEOTIDE SEQUENCE [LARGE SCALE GENOMIC DNA]</scope>
    <source>
        <strain evidence="10 11">CCUG 61472</strain>
    </source>
</reference>
<dbReference type="GO" id="GO:0009073">
    <property type="term" value="P:aromatic amino acid family biosynthetic process"/>
    <property type="evidence" value="ECO:0007669"/>
    <property type="project" value="UniProtKB-KW"/>
</dbReference>
<feature type="binding site" evidence="8">
    <location>
        <position position="173"/>
    </location>
    <ligand>
        <name>3-phosphoshikimate</name>
        <dbReference type="ChEBI" id="CHEBI:145989"/>
    </ligand>
</feature>
<protein>
    <recommendedName>
        <fullName evidence="8">3-phosphoshikimate 1-carboxyvinyltransferase</fullName>
        <ecNumber evidence="8">2.5.1.19</ecNumber>
    </recommendedName>
    <alternativeName>
        <fullName evidence="8">5-enolpyruvylshikimate-3-phosphate synthase</fullName>
        <shortName evidence="8">EPSP synthase</shortName>
        <shortName evidence="8">EPSPS</shortName>
    </alternativeName>
</protein>
<dbReference type="NCBIfam" id="TIGR01356">
    <property type="entry name" value="aroA"/>
    <property type="match status" value="1"/>
</dbReference>
<keyword evidence="6 8" id="KW-0057">Aromatic amino acid biosynthesis</keyword>
<evidence type="ECO:0000256" key="2">
    <source>
        <dbReference type="ARBA" id="ARBA00009948"/>
    </source>
</evidence>
<dbReference type="Gene3D" id="3.65.10.10">
    <property type="entry name" value="Enolpyruvate transferase domain"/>
    <property type="match status" value="2"/>
</dbReference>
<dbReference type="InterPro" id="IPR013792">
    <property type="entry name" value="RNA3'P_cycl/enolpyr_Trfase_a/b"/>
</dbReference>
<dbReference type="InterPro" id="IPR006264">
    <property type="entry name" value="EPSP_synthase"/>
</dbReference>
<dbReference type="RefSeq" id="WP_168721322.1">
    <property type="nucleotide sequence ID" value="NZ_JAAXPN010000001.1"/>
</dbReference>
<sequence length="436" mass="46546">MNTFKTPSLAGTIKPANDKSMTHRALILAALATGETIIVNPLRAADTTQTMHALQMLGVPITIDAQHHCIKVQGIGRAGIKAYVEALATPLHFDFGNSGTTTRLMIGLLAGLNVPATIAGDASLQRRPMDRIVDRLTQAGAQITMTRGHLPLTIHRGITNGLIDERLQVGSAQVKTALLLAGLGANVPVTIVDDFQTRDHTEIMLATFGAPITVTDTTIKLPAHTQLTGQVIAIPGDISSAAFWLVAGAVIAESTVTLADVGINPTRTGILAVLERMHADIKLRGRHQVNGEPVADITVQPTANLQATSITKAEIPQLVDELPIIALLATQAQGTTEISGAQELRFKESDRLATVGQVLTQFGANIQVNDDGFTITGPTRLHVPEVPVDDFGDHRITMLIIIAQLMTGARLETRATTNVNVSYPNFIRDLEELLHV</sequence>
<organism evidence="10 11">
    <name type="scientific">Periweissella fabalis</name>
    <dbReference type="NCBI Taxonomy" id="1070421"/>
    <lineage>
        <taxon>Bacteria</taxon>
        <taxon>Bacillati</taxon>
        <taxon>Bacillota</taxon>
        <taxon>Bacilli</taxon>
        <taxon>Lactobacillales</taxon>
        <taxon>Lactobacillaceae</taxon>
        <taxon>Periweissella</taxon>
    </lineage>
</organism>
<dbReference type="HAMAP" id="MF_00210">
    <property type="entry name" value="EPSP_synth"/>
    <property type="match status" value="1"/>
</dbReference>
<dbReference type="Proteomes" id="UP000549765">
    <property type="component" value="Unassembled WGS sequence"/>
</dbReference>
<feature type="binding site" evidence="8">
    <location>
        <position position="173"/>
    </location>
    <ligand>
        <name>phosphoenolpyruvate</name>
        <dbReference type="ChEBI" id="CHEBI:58702"/>
    </ligand>
</feature>
<keyword evidence="4 8" id="KW-0028">Amino-acid biosynthesis</keyword>
<comment type="subcellular location">
    <subcellularLocation>
        <location evidence="8">Cytoplasm</location>
    </subcellularLocation>
</comment>
<dbReference type="AlphaFoldDB" id="A0A7X6N0I2"/>
<evidence type="ECO:0000256" key="4">
    <source>
        <dbReference type="ARBA" id="ARBA00022605"/>
    </source>
</evidence>
<feature type="binding site" evidence="8">
    <location>
        <position position="19"/>
    </location>
    <ligand>
        <name>phosphoenolpyruvate</name>
        <dbReference type="ChEBI" id="CHEBI:58702"/>
    </ligand>
</feature>
<dbReference type="FunFam" id="3.65.10.10:FF:000005">
    <property type="entry name" value="3-phosphoshikimate 1-carboxyvinyltransferase"/>
    <property type="match status" value="1"/>
</dbReference>
<evidence type="ECO:0000256" key="1">
    <source>
        <dbReference type="ARBA" id="ARBA00004811"/>
    </source>
</evidence>
<name>A0A7X6N0I2_9LACO</name>
<dbReference type="InterPro" id="IPR036968">
    <property type="entry name" value="Enolpyruvate_Tfrase_sf"/>
</dbReference>
<dbReference type="InterPro" id="IPR001986">
    <property type="entry name" value="Enolpyruvate_Tfrase_dom"/>
</dbReference>
<feature type="binding site" evidence="8">
    <location>
        <position position="99"/>
    </location>
    <ligand>
        <name>phosphoenolpyruvate</name>
        <dbReference type="ChEBI" id="CHEBI:58702"/>
    </ligand>
</feature>
<evidence type="ECO:0000256" key="3">
    <source>
        <dbReference type="ARBA" id="ARBA00022490"/>
    </source>
</evidence>
<dbReference type="SUPFAM" id="SSF55205">
    <property type="entry name" value="EPT/RTPC-like"/>
    <property type="match status" value="1"/>
</dbReference>
<feature type="binding site" evidence="8">
    <location>
        <position position="320"/>
    </location>
    <ligand>
        <name>3-phosphoshikimate</name>
        <dbReference type="ChEBI" id="CHEBI:145989"/>
    </ligand>
</feature>
<dbReference type="CDD" id="cd01556">
    <property type="entry name" value="EPSP_synthase"/>
    <property type="match status" value="1"/>
</dbReference>
<keyword evidence="3 8" id="KW-0963">Cytoplasm</keyword>
<dbReference type="EMBL" id="JAAXPN010000001">
    <property type="protein sequence ID" value="NKZ23531.1"/>
    <property type="molecule type" value="Genomic_DNA"/>
</dbReference>
<evidence type="ECO:0000256" key="8">
    <source>
        <dbReference type="HAMAP-Rule" id="MF_00210"/>
    </source>
</evidence>
<dbReference type="EC" id="2.5.1.19" evidence="8"/>
<evidence type="ECO:0000313" key="11">
    <source>
        <dbReference type="Proteomes" id="UP000549765"/>
    </source>
</evidence>
<feature type="binding site" evidence="8">
    <location>
        <position position="127"/>
    </location>
    <ligand>
        <name>phosphoenolpyruvate</name>
        <dbReference type="ChEBI" id="CHEBI:58702"/>
    </ligand>
</feature>
<evidence type="ECO:0000313" key="10">
    <source>
        <dbReference type="EMBL" id="NKZ23531.1"/>
    </source>
</evidence>
<dbReference type="PROSITE" id="PS00104">
    <property type="entry name" value="EPSP_SYNTHASE_1"/>
    <property type="match status" value="1"/>
</dbReference>
<comment type="pathway">
    <text evidence="1 8">Metabolic intermediate biosynthesis; chorismate biosynthesis; chorismate from D-erythrose 4-phosphate and phosphoenolpyruvate: step 6/7.</text>
</comment>
<feature type="binding site" evidence="8">
    <location>
        <position position="20"/>
    </location>
    <ligand>
        <name>3-phosphoshikimate</name>
        <dbReference type="ChEBI" id="CHEBI:145989"/>
    </ligand>
</feature>
<evidence type="ECO:0000256" key="5">
    <source>
        <dbReference type="ARBA" id="ARBA00022679"/>
    </source>
</evidence>
<accession>A0A7X6N0I2</accession>
<feature type="binding site" evidence="8">
    <location>
        <position position="395"/>
    </location>
    <ligand>
        <name>phosphoenolpyruvate</name>
        <dbReference type="ChEBI" id="CHEBI:58702"/>
    </ligand>
</feature>
<keyword evidence="5 8" id="KW-0808">Transferase</keyword>
<dbReference type="GO" id="GO:0008652">
    <property type="term" value="P:amino acid biosynthetic process"/>
    <property type="evidence" value="ECO:0007669"/>
    <property type="project" value="UniProtKB-KW"/>
</dbReference>
<dbReference type="GO" id="GO:0005737">
    <property type="term" value="C:cytoplasm"/>
    <property type="evidence" value="ECO:0007669"/>
    <property type="project" value="UniProtKB-SubCell"/>
</dbReference>
<feature type="binding site" evidence="8">
    <location>
        <position position="171"/>
    </location>
    <ligand>
        <name>3-phosphoshikimate</name>
        <dbReference type="ChEBI" id="CHEBI:145989"/>
    </ligand>
</feature>
<dbReference type="InterPro" id="IPR023193">
    <property type="entry name" value="EPSP_synthase_CS"/>
</dbReference>
<gene>
    <name evidence="8 10" type="primary">aroA</name>
    <name evidence="10" type="ORF">HF964_01740</name>
</gene>
<comment type="caution">
    <text evidence="10">The sequence shown here is derived from an EMBL/GenBank/DDBJ whole genome shotgun (WGS) entry which is preliminary data.</text>
</comment>
<comment type="subunit">
    <text evidence="8">Monomer.</text>
</comment>